<feature type="domain" description="GIY-YIG" evidence="1">
    <location>
        <begin position="24"/>
        <end position="131"/>
    </location>
</feature>
<gene>
    <name evidence="2" type="ORF">MUN33_06520</name>
</gene>
<dbReference type="PROSITE" id="PS50164">
    <property type="entry name" value="GIY_YIG"/>
    <property type="match status" value="1"/>
</dbReference>
<reference evidence="2" key="1">
    <citation type="submission" date="2022-04" db="EMBL/GenBank/DDBJ databases">
        <title>Corynebacterium kalidii LD5P10.</title>
        <authorList>
            <person name="Sun J.Q."/>
        </authorList>
    </citation>
    <scope>NUCLEOTIDE SEQUENCE</scope>
    <source>
        <strain evidence="2">LD5P10</strain>
    </source>
</reference>
<dbReference type="EMBL" id="JALIEA010000012">
    <property type="protein sequence ID" value="MCJ7858370.1"/>
    <property type="molecule type" value="Genomic_DNA"/>
</dbReference>
<protein>
    <submittedName>
        <fullName evidence="2">GIY-YIG nuclease family protein</fullName>
    </submittedName>
</protein>
<accession>A0A9X1WJ56</accession>
<name>A0A9X1WJ56_9CORY</name>
<evidence type="ECO:0000259" key="1">
    <source>
        <dbReference type="PROSITE" id="PS50164"/>
    </source>
</evidence>
<sequence length="351" mass="40175">MAKGMKRQGGDQSQDIEVSVGGKGDYYVYALSRRPVEEGFDLRNIFYVGKGRGNRWKAHFKETLSDLRRMQDDPDVVMTRKKETIRDLYAADGDDLDIERYAYLVEWGLSEDEALRTEALVIKMMRTYGNDLTNLVSGHHEAEVLMPAGEVRRFYAAEKEHVERLSAAELEDFAPGGPRADECVCVVVKGSDDDKSFSEDEILDEVDDSGFRIAYVGDKGEEPRRGWDPRWPWSDDEARERARHYWTVSPSNAAILKEIGDEGRLQLALAIKDPRAKETVIRYVWDVDDTEEPWLWYPYGDRDAGQVGFPLGRSYNESEDPWLGKALVQGEKDWSIFVNRQSGICYVSFQD</sequence>
<dbReference type="InterPro" id="IPR000305">
    <property type="entry name" value="GIY-YIG_endonuc"/>
</dbReference>
<proteinExistence type="predicted"/>
<comment type="caution">
    <text evidence="2">The sequence shown here is derived from an EMBL/GenBank/DDBJ whole genome shotgun (WGS) entry which is preliminary data.</text>
</comment>
<keyword evidence="3" id="KW-1185">Reference proteome</keyword>
<dbReference type="RefSeq" id="WP_244804097.1">
    <property type="nucleotide sequence ID" value="NZ_JALIEA010000012.1"/>
</dbReference>
<organism evidence="2 3">
    <name type="scientific">Corynebacterium kalidii</name>
    <dbReference type="NCBI Taxonomy" id="2931982"/>
    <lineage>
        <taxon>Bacteria</taxon>
        <taxon>Bacillati</taxon>
        <taxon>Actinomycetota</taxon>
        <taxon>Actinomycetes</taxon>
        <taxon>Mycobacteriales</taxon>
        <taxon>Corynebacteriaceae</taxon>
        <taxon>Corynebacterium</taxon>
    </lineage>
</organism>
<dbReference type="CDD" id="cd10440">
    <property type="entry name" value="GIY-YIG_COG3680"/>
    <property type="match status" value="1"/>
</dbReference>
<dbReference type="AlphaFoldDB" id="A0A9X1WJ56"/>
<evidence type="ECO:0000313" key="2">
    <source>
        <dbReference type="EMBL" id="MCJ7858370.1"/>
    </source>
</evidence>
<dbReference type="Proteomes" id="UP001139207">
    <property type="component" value="Unassembled WGS sequence"/>
</dbReference>
<dbReference type="Pfam" id="PF22945">
    <property type="entry name" value="LEM-3_GIY-YIG"/>
    <property type="match status" value="1"/>
</dbReference>
<evidence type="ECO:0000313" key="3">
    <source>
        <dbReference type="Proteomes" id="UP001139207"/>
    </source>
</evidence>